<feature type="transmembrane region" description="Helical" evidence="11">
    <location>
        <begin position="60"/>
        <end position="82"/>
    </location>
</feature>
<dbReference type="EMBL" id="JASPKY010000050">
    <property type="protein sequence ID" value="KAK9745254.1"/>
    <property type="molecule type" value="Genomic_DNA"/>
</dbReference>
<keyword evidence="8 11" id="KW-1133">Transmembrane helix</keyword>
<dbReference type="Gene3D" id="1.20.120.1770">
    <property type="match status" value="1"/>
</dbReference>
<keyword evidence="4" id="KW-0349">Heme</keyword>
<comment type="caution">
    <text evidence="13">The sequence shown here is derived from an EMBL/GenBank/DDBJ whole genome shotgun (WGS) entry which is preliminary data.</text>
</comment>
<dbReference type="GO" id="GO:0016020">
    <property type="term" value="C:membrane"/>
    <property type="evidence" value="ECO:0007669"/>
    <property type="project" value="UniProtKB-SubCell"/>
</dbReference>
<gene>
    <name evidence="13" type="ORF">QE152_g7021</name>
</gene>
<feature type="transmembrane region" description="Helical" evidence="11">
    <location>
        <begin position="248"/>
        <end position="268"/>
    </location>
</feature>
<evidence type="ECO:0000256" key="5">
    <source>
        <dbReference type="ARBA" id="ARBA00022692"/>
    </source>
</evidence>
<dbReference type="InterPro" id="IPR006593">
    <property type="entry name" value="Cyt_b561/ferric_Rdtase_TM"/>
</dbReference>
<name>A0AAW1MCN5_POPJA</name>
<dbReference type="PANTHER" id="PTHR10106:SF0">
    <property type="entry name" value="LD36721P"/>
    <property type="match status" value="1"/>
</dbReference>
<evidence type="ECO:0000313" key="13">
    <source>
        <dbReference type="EMBL" id="KAK9745254.1"/>
    </source>
</evidence>
<sequence length="290" mass="32637">MRSNNSNYGKKSDKYNLNKQVYNDLALLYEYSAKVIVKRRINQMDNMEARAEHQTRKKFNLVYTISAALGVILAIVLITWLIHFRDGFGTEDPNRIFNWHPLLMIFGMVCCYSQSILIFRTGRNLPKKKLKLIHMFLNLTAFILSVLGIIAAFASHNLKNPPVANLYSLHSWIGLTTAIMFGLQFVIGFTGFLFPGYPGAIRAAILPIHTASGVGIFLFAIIAAITGMVEKIIFGLKDTYESLPAEALLANFMGMVLILFGVLVMYLVTAFEYKRVPIAEDTMILQSHTN</sequence>
<comment type="cofactor">
    <cofactor evidence="1">
        <name>heme b</name>
        <dbReference type="ChEBI" id="CHEBI:60344"/>
    </cofactor>
</comment>
<keyword evidence="10 11" id="KW-0472">Membrane</keyword>
<proteinExistence type="predicted"/>
<dbReference type="InterPro" id="IPR043205">
    <property type="entry name" value="CYB561/CYBRD1-like"/>
</dbReference>
<dbReference type="SMART" id="SM00665">
    <property type="entry name" value="B561"/>
    <property type="match status" value="1"/>
</dbReference>
<evidence type="ECO:0000313" key="14">
    <source>
        <dbReference type="Proteomes" id="UP001458880"/>
    </source>
</evidence>
<keyword evidence="5 11" id="KW-0812">Transmembrane</keyword>
<keyword evidence="3" id="KW-0813">Transport</keyword>
<keyword evidence="9" id="KW-0408">Iron</keyword>
<evidence type="ECO:0000256" key="3">
    <source>
        <dbReference type="ARBA" id="ARBA00022448"/>
    </source>
</evidence>
<evidence type="ECO:0000256" key="10">
    <source>
        <dbReference type="ARBA" id="ARBA00023136"/>
    </source>
</evidence>
<evidence type="ECO:0000259" key="12">
    <source>
        <dbReference type="PROSITE" id="PS50939"/>
    </source>
</evidence>
<organism evidence="13 14">
    <name type="scientific">Popillia japonica</name>
    <name type="common">Japanese beetle</name>
    <dbReference type="NCBI Taxonomy" id="7064"/>
    <lineage>
        <taxon>Eukaryota</taxon>
        <taxon>Metazoa</taxon>
        <taxon>Ecdysozoa</taxon>
        <taxon>Arthropoda</taxon>
        <taxon>Hexapoda</taxon>
        <taxon>Insecta</taxon>
        <taxon>Pterygota</taxon>
        <taxon>Neoptera</taxon>
        <taxon>Endopterygota</taxon>
        <taxon>Coleoptera</taxon>
        <taxon>Polyphaga</taxon>
        <taxon>Scarabaeiformia</taxon>
        <taxon>Scarabaeidae</taxon>
        <taxon>Rutelinae</taxon>
        <taxon>Popillia</taxon>
    </lineage>
</organism>
<accession>A0AAW1MCN5</accession>
<dbReference type="GO" id="GO:0046872">
    <property type="term" value="F:metal ion binding"/>
    <property type="evidence" value="ECO:0007669"/>
    <property type="project" value="UniProtKB-KW"/>
</dbReference>
<evidence type="ECO:0000256" key="6">
    <source>
        <dbReference type="ARBA" id="ARBA00022723"/>
    </source>
</evidence>
<dbReference type="PROSITE" id="PS50939">
    <property type="entry name" value="CYTOCHROME_B561"/>
    <property type="match status" value="1"/>
</dbReference>
<dbReference type="PANTHER" id="PTHR10106">
    <property type="entry name" value="CYTOCHROME B561-RELATED"/>
    <property type="match status" value="1"/>
</dbReference>
<protein>
    <submittedName>
        <fullName evidence="13">Eukaryotic cytochrome b561</fullName>
    </submittedName>
</protein>
<keyword evidence="7" id="KW-0249">Electron transport</keyword>
<dbReference type="AlphaFoldDB" id="A0AAW1MCN5"/>
<feature type="transmembrane region" description="Helical" evidence="11">
    <location>
        <begin position="102"/>
        <end position="120"/>
    </location>
</feature>
<dbReference type="Pfam" id="PF03188">
    <property type="entry name" value="Cytochrom_B561"/>
    <property type="match status" value="1"/>
</dbReference>
<evidence type="ECO:0000256" key="9">
    <source>
        <dbReference type="ARBA" id="ARBA00023004"/>
    </source>
</evidence>
<feature type="transmembrane region" description="Helical" evidence="11">
    <location>
        <begin position="132"/>
        <end position="153"/>
    </location>
</feature>
<evidence type="ECO:0000256" key="11">
    <source>
        <dbReference type="SAM" id="Phobius"/>
    </source>
</evidence>
<dbReference type="Proteomes" id="UP001458880">
    <property type="component" value="Unassembled WGS sequence"/>
</dbReference>
<keyword evidence="6" id="KW-0479">Metal-binding</keyword>
<evidence type="ECO:0000256" key="1">
    <source>
        <dbReference type="ARBA" id="ARBA00001970"/>
    </source>
</evidence>
<feature type="transmembrane region" description="Helical" evidence="11">
    <location>
        <begin position="173"/>
        <end position="194"/>
    </location>
</feature>
<feature type="transmembrane region" description="Helical" evidence="11">
    <location>
        <begin position="206"/>
        <end position="228"/>
    </location>
</feature>
<keyword evidence="14" id="KW-1185">Reference proteome</keyword>
<evidence type="ECO:0000256" key="4">
    <source>
        <dbReference type="ARBA" id="ARBA00022617"/>
    </source>
</evidence>
<reference evidence="13 14" key="1">
    <citation type="journal article" date="2024" name="BMC Genomics">
        <title>De novo assembly and annotation of Popillia japonica's genome with initial clues to its potential as an invasive pest.</title>
        <authorList>
            <person name="Cucini C."/>
            <person name="Boschi S."/>
            <person name="Funari R."/>
            <person name="Cardaioli E."/>
            <person name="Iannotti N."/>
            <person name="Marturano G."/>
            <person name="Paoli F."/>
            <person name="Bruttini M."/>
            <person name="Carapelli A."/>
            <person name="Frati F."/>
            <person name="Nardi F."/>
        </authorList>
    </citation>
    <scope>NUCLEOTIDE SEQUENCE [LARGE SCALE GENOMIC DNA]</scope>
    <source>
        <strain evidence="13">DMR45628</strain>
    </source>
</reference>
<evidence type="ECO:0000256" key="8">
    <source>
        <dbReference type="ARBA" id="ARBA00022989"/>
    </source>
</evidence>
<dbReference type="FunFam" id="1.20.120.1770:FF:000001">
    <property type="entry name" value="Cytochrome b reductase 1"/>
    <property type="match status" value="1"/>
</dbReference>
<comment type="subcellular location">
    <subcellularLocation>
        <location evidence="2">Membrane</location>
        <topology evidence="2">Multi-pass membrane protein</topology>
    </subcellularLocation>
</comment>
<evidence type="ECO:0000256" key="7">
    <source>
        <dbReference type="ARBA" id="ARBA00022982"/>
    </source>
</evidence>
<evidence type="ECO:0000256" key="2">
    <source>
        <dbReference type="ARBA" id="ARBA00004141"/>
    </source>
</evidence>
<dbReference type="GO" id="GO:0016491">
    <property type="term" value="F:oxidoreductase activity"/>
    <property type="evidence" value="ECO:0007669"/>
    <property type="project" value="InterPro"/>
</dbReference>
<feature type="domain" description="Cytochrome b561" evidence="12">
    <location>
        <begin position="65"/>
        <end position="269"/>
    </location>
</feature>